<dbReference type="STRING" id="112413.SAMN05421854_117162"/>
<reference evidence="7 10" key="2">
    <citation type="submission" date="2020-01" db="EMBL/GenBank/DDBJ databases">
        <title>Insect and environment-associated Actinomycetes.</title>
        <authorList>
            <person name="Currrie C."/>
            <person name="Chevrette M."/>
            <person name="Carlson C."/>
            <person name="Stubbendieck R."/>
            <person name="Wendt-Pienkowski E."/>
        </authorList>
    </citation>
    <scope>NUCLEOTIDE SEQUENCE [LARGE SCALE GENOMIC DNA]</scope>
    <source>
        <strain evidence="7 10">SID8386</strain>
    </source>
</reference>
<keyword evidence="6" id="KW-0131">Cell cycle</keyword>
<keyword evidence="5" id="KW-0717">Septation</keyword>
<evidence type="ECO:0000313" key="9">
    <source>
        <dbReference type="Proteomes" id="UP000199137"/>
    </source>
</evidence>
<keyword evidence="3 8" id="KW-0132">Cell division</keyword>
<keyword evidence="10" id="KW-1185">Reference proteome</keyword>
<evidence type="ECO:0000256" key="3">
    <source>
        <dbReference type="ARBA" id="ARBA00022618"/>
    </source>
</evidence>
<comment type="similarity">
    <text evidence="2">Belongs to the SsgA family.</text>
</comment>
<dbReference type="EMBL" id="JAAGNC010000071">
    <property type="protein sequence ID" value="NEC56504.1"/>
    <property type="molecule type" value="Genomic_DNA"/>
</dbReference>
<dbReference type="OrthoDB" id="3853096at2"/>
<accession>A0A1I6A7D0</accession>
<name>A0A1I6A7D0_9PSEU</name>
<organism evidence="8 9">
    <name type="scientific">Amycolatopsis rubida</name>
    <dbReference type="NCBI Taxonomy" id="112413"/>
    <lineage>
        <taxon>Bacteria</taxon>
        <taxon>Bacillati</taxon>
        <taxon>Actinomycetota</taxon>
        <taxon>Actinomycetes</taxon>
        <taxon>Pseudonocardiales</taxon>
        <taxon>Pseudonocardiaceae</taxon>
        <taxon>Amycolatopsis</taxon>
    </lineage>
</organism>
<dbReference type="InterPro" id="IPR038658">
    <property type="entry name" value="SsgB_sf"/>
</dbReference>
<gene>
    <name evidence="7" type="ORF">G3I59_13135</name>
    <name evidence="8" type="ORF">SAMN05421854_117162</name>
</gene>
<evidence type="ECO:0000256" key="5">
    <source>
        <dbReference type="ARBA" id="ARBA00023210"/>
    </source>
</evidence>
<dbReference type="AlphaFoldDB" id="A0A1I6A7D0"/>
<evidence type="ECO:0000313" key="7">
    <source>
        <dbReference type="EMBL" id="NEC56504.1"/>
    </source>
</evidence>
<evidence type="ECO:0000256" key="2">
    <source>
        <dbReference type="ARBA" id="ARBA00009323"/>
    </source>
</evidence>
<dbReference type="GO" id="GO:0000917">
    <property type="term" value="P:division septum assembly"/>
    <property type="evidence" value="ECO:0007669"/>
    <property type="project" value="UniProtKB-KW"/>
</dbReference>
<dbReference type="RefSeq" id="WP_067586651.1">
    <property type="nucleotide sequence ID" value="NZ_FOWC01000017.1"/>
</dbReference>
<evidence type="ECO:0000256" key="1">
    <source>
        <dbReference type="ARBA" id="ARBA00004431"/>
    </source>
</evidence>
<dbReference type="Gene3D" id="2.30.31.20">
    <property type="entry name" value="Sporulation-specific cell division protein SsgB"/>
    <property type="match status" value="1"/>
</dbReference>
<comment type="subcellular location">
    <subcellularLocation>
        <location evidence="1">Cell septum</location>
    </subcellularLocation>
</comment>
<dbReference type="Proteomes" id="UP000470404">
    <property type="component" value="Unassembled WGS sequence"/>
</dbReference>
<dbReference type="InterPro" id="IPR006776">
    <property type="entry name" value="SsgB"/>
</dbReference>
<dbReference type="GO" id="GO:0030435">
    <property type="term" value="P:sporulation resulting in formation of a cellular spore"/>
    <property type="evidence" value="ECO:0007669"/>
    <property type="project" value="UniProtKB-KW"/>
</dbReference>
<keyword evidence="4" id="KW-0749">Sporulation</keyword>
<dbReference type="Pfam" id="PF04686">
    <property type="entry name" value="SsgA"/>
    <property type="match status" value="1"/>
</dbReference>
<evidence type="ECO:0000313" key="10">
    <source>
        <dbReference type="Proteomes" id="UP000470404"/>
    </source>
</evidence>
<dbReference type="EMBL" id="FOWC01000017">
    <property type="protein sequence ID" value="SFQ64532.1"/>
    <property type="molecule type" value="Genomic_DNA"/>
</dbReference>
<dbReference type="GO" id="GO:0030428">
    <property type="term" value="C:cell septum"/>
    <property type="evidence" value="ECO:0007669"/>
    <property type="project" value="UniProtKB-SubCell"/>
</dbReference>
<reference evidence="8 9" key="1">
    <citation type="submission" date="2016-10" db="EMBL/GenBank/DDBJ databases">
        <authorList>
            <person name="de Groot N.N."/>
        </authorList>
    </citation>
    <scope>NUCLEOTIDE SEQUENCE [LARGE SCALE GENOMIC DNA]</scope>
    <source>
        <strain evidence="8 9">DSM 44637</strain>
    </source>
</reference>
<proteinExistence type="inferred from homology"/>
<evidence type="ECO:0000256" key="4">
    <source>
        <dbReference type="ARBA" id="ARBA00022969"/>
    </source>
</evidence>
<evidence type="ECO:0000313" key="8">
    <source>
        <dbReference type="EMBL" id="SFQ64532.1"/>
    </source>
</evidence>
<protein>
    <submittedName>
        <fullName evidence="7">SsgA family sporulation/cell division regulator</fullName>
    </submittedName>
    <submittedName>
        <fullName evidence="8">Streptomyces sporulation and cell division protein, SsgA</fullName>
    </submittedName>
</protein>
<dbReference type="Proteomes" id="UP000199137">
    <property type="component" value="Unassembled WGS sequence"/>
</dbReference>
<evidence type="ECO:0000256" key="6">
    <source>
        <dbReference type="ARBA" id="ARBA00023306"/>
    </source>
</evidence>
<sequence length="137" mass="14749">METEPQVVRATIIFGLRTFGSVPLPVRADLEYDPADPFAVSVGYHAGGSVVRWLFGRDLLADGLLAPAGDGDVQVRPAADDSRVLVELNAPDGSAVLEAAANELADFLDRTYDEVPVGSEDRCFDFDEELAKLALRD</sequence>